<evidence type="ECO:0000313" key="1">
    <source>
        <dbReference type="EMBL" id="SVA31409.1"/>
    </source>
</evidence>
<proteinExistence type="predicted"/>
<dbReference type="AlphaFoldDB" id="A0A381UTE7"/>
<reference evidence="1" key="1">
    <citation type="submission" date="2018-05" db="EMBL/GenBank/DDBJ databases">
        <authorList>
            <person name="Lanie J.A."/>
            <person name="Ng W.-L."/>
            <person name="Kazmierczak K.M."/>
            <person name="Andrzejewski T.M."/>
            <person name="Davidsen T.M."/>
            <person name="Wayne K.J."/>
            <person name="Tettelin H."/>
            <person name="Glass J.I."/>
            <person name="Rusch D."/>
            <person name="Podicherti R."/>
            <person name="Tsui H.-C.T."/>
            <person name="Winkler M.E."/>
        </authorList>
    </citation>
    <scope>NUCLEOTIDE SEQUENCE</scope>
</reference>
<organism evidence="1">
    <name type="scientific">marine metagenome</name>
    <dbReference type="NCBI Taxonomy" id="408172"/>
    <lineage>
        <taxon>unclassified sequences</taxon>
        <taxon>metagenomes</taxon>
        <taxon>ecological metagenomes</taxon>
    </lineage>
</organism>
<sequence>MAVLTSKSTQGYHIALESLMYDGAPIKRV</sequence>
<name>A0A381UTE7_9ZZZZ</name>
<accession>A0A381UTE7</accession>
<gene>
    <name evidence="1" type="ORF">METZ01_LOCUS84263</name>
</gene>
<dbReference type="EMBL" id="UINC01007100">
    <property type="protein sequence ID" value="SVA31409.1"/>
    <property type="molecule type" value="Genomic_DNA"/>
</dbReference>
<protein>
    <submittedName>
        <fullName evidence="1">Uncharacterized protein</fullName>
    </submittedName>
</protein>